<name>A0ABD0YPJ8_9HEMI</name>
<proteinExistence type="predicted"/>
<sequence>MATKSSVIGIIALAGFLANLPDSSATFFNPNLNPTRSCDAARPCGWLVKNLLFGDTIRIPNKLLDRLWVIIVHLHSTSQELYCDYLQSLKVEYGVQAPKHVLLEQEAGDDGNRKKWEEDLSDVTRVRFGNHFDMSEFPQEGKRRAKDGIVEGRAEIWNGDDWQTIELCLHQIWPRSCQDDEVGLGQDVIGGVPQGAVMGTEGHDVGFNSEPKPCGEWDPCGWHAYDTKLHKAFNIPNKFCFCPDGTTCGWPPNQRYLTMNSNMICVSKVLTEEPSNQGDASN</sequence>
<reference evidence="2 3" key="1">
    <citation type="submission" date="2024-07" db="EMBL/GenBank/DDBJ databases">
        <title>Chromosome-level genome assembly of the water stick insect Ranatra chinensis (Heteroptera: Nepidae).</title>
        <authorList>
            <person name="Liu X."/>
        </authorList>
    </citation>
    <scope>NUCLEOTIDE SEQUENCE [LARGE SCALE GENOMIC DNA]</scope>
    <source>
        <strain evidence="2">Cailab_2021Rc</strain>
        <tissue evidence="2">Muscle</tissue>
    </source>
</reference>
<dbReference type="Proteomes" id="UP001558652">
    <property type="component" value="Unassembled WGS sequence"/>
</dbReference>
<evidence type="ECO:0000313" key="3">
    <source>
        <dbReference type="Proteomes" id="UP001558652"/>
    </source>
</evidence>
<evidence type="ECO:0000256" key="1">
    <source>
        <dbReference type="SAM" id="SignalP"/>
    </source>
</evidence>
<keyword evidence="1" id="KW-0732">Signal</keyword>
<evidence type="ECO:0000313" key="2">
    <source>
        <dbReference type="EMBL" id="KAL1137915.1"/>
    </source>
</evidence>
<dbReference type="EMBL" id="JBFDAA010000004">
    <property type="protein sequence ID" value="KAL1137915.1"/>
    <property type="molecule type" value="Genomic_DNA"/>
</dbReference>
<dbReference type="AlphaFoldDB" id="A0ABD0YPJ8"/>
<protein>
    <submittedName>
        <fullName evidence="2">Uncharacterized protein</fullName>
    </submittedName>
</protein>
<feature type="chain" id="PRO_5044774701" evidence="1">
    <location>
        <begin position="26"/>
        <end position="282"/>
    </location>
</feature>
<organism evidence="2 3">
    <name type="scientific">Ranatra chinensis</name>
    <dbReference type="NCBI Taxonomy" id="642074"/>
    <lineage>
        <taxon>Eukaryota</taxon>
        <taxon>Metazoa</taxon>
        <taxon>Ecdysozoa</taxon>
        <taxon>Arthropoda</taxon>
        <taxon>Hexapoda</taxon>
        <taxon>Insecta</taxon>
        <taxon>Pterygota</taxon>
        <taxon>Neoptera</taxon>
        <taxon>Paraneoptera</taxon>
        <taxon>Hemiptera</taxon>
        <taxon>Heteroptera</taxon>
        <taxon>Panheteroptera</taxon>
        <taxon>Nepomorpha</taxon>
        <taxon>Nepidae</taxon>
        <taxon>Ranatrinae</taxon>
        <taxon>Ranatra</taxon>
    </lineage>
</organism>
<gene>
    <name evidence="2" type="ORF">AAG570_009610</name>
</gene>
<keyword evidence="3" id="KW-1185">Reference proteome</keyword>
<accession>A0ABD0YPJ8</accession>
<feature type="signal peptide" evidence="1">
    <location>
        <begin position="1"/>
        <end position="25"/>
    </location>
</feature>
<comment type="caution">
    <text evidence="2">The sequence shown here is derived from an EMBL/GenBank/DDBJ whole genome shotgun (WGS) entry which is preliminary data.</text>
</comment>